<evidence type="ECO:0000256" key="6">
    <source>
        <dbReference type="ARBA" id="ARBA00023136"/>
    </source>
</evidence>
<dbReference type="AlphaFoldDB" id="A0A7C6EGZ7"/>
<evidence type="ECO:0000256" key="5">
    <source>
        <dbReference type="ARBA" id="ARBA00022989"/>
    </source>
</evidence>
<feature type="transmembrane region" description="Helical" evidence="7">
    <location>
        <begin position="106"/>
        <end position="122"/>
    </location>
</feature>
<dbReference type="InterPro" id="IPR036259">
    <property type="entry name" value="MFS_trans_sf"/>
</dbReference>
<dbReference type="PANTHER" id="PTHR43266">
    <property type="entry name" value="MACROLIDE-EFFLUX PROTEIN"/>
    <property type="match status" value="1"/>
</dbReference>
<evidence type="ECO:0000256" key="4">
    <source>
        <dbReference type="ARBA" id="ARBA00022692"/>
    </source>
</evidence>
<evidence type="ECO:0000256" key="7">
    <source>
        <dbReference type="SAM" id="Phobius"/>
    </source>
</evidence>
<dbReference type="Gene3D" id="1.20.1250.20">
    <property type="entry name" value="MFS general substrate transporter like domains"/>
    <property type="match status" value="1"/>
</dbReference>
<feature type="transmembrane region" description="Helical" evidence="7">
    <location>
        <begin position="289"/>
        <end position="312"/>
    </location>
</feature>
<keyword evidence="6 7" id="KW-0472">Membrane</keyword>
<dbReference type="PROSITE" id="PS50850">
    <property type="entry name" value="MFS"/>
    <property type="match status" value="1"/>
</dbReference>
<dbReference type="GO" id="GO:0022857">
    <property type="term" value="F:transmembrane transporter activity"/>
    <property type="evidence" value="ECO:0007669"/>
    <property type="project" value="InterPro"/>
</dbReference>
<feature type="transmembrane region" description="Helical" evidence="7">
    <location>
        <begin position="383"/>
        <end position="400"/>
    </location>
</feature>
<gene>
    <name evidence="9" type="ORF">ENW73_08000</name>
</gene>
<evidence type="ECO:0000313" key="9">
    <source>
        <dbReference type="EMBL" id="HHS52783.1"/>
    </source>
</evidence>
<evidence type="ECO:0000256" key="1">
    <source>
        <dbReference type="ARBA" id="ARBA00004651"/>
    </source>
</evidence>
<feature type="transmembrane region" description="Helical" evidence="7">
    <location>
        <begin position="48"/>
        <end position="69"/>
    </location>
</feature>
<feature type="transmembrane region" description="Helical" evidence="7">
    <location>
        <begin position="175"/>
        <end position="194"/>
    </location>
</feature>
<dbReference type="InterPro" id="IPR020846">
    <property type="entry name" value="MFS_dom"/>
</dbReference>
<feature type="transmembrane region" description="Helical" evidence="7">
    <location>
        <begin position="344"/>
        <end position="362"/>
    </location>
</feature>
<feature type="transmembrane region" description="Helical" evidence="7">
    <location>
        <begin position="81"/>
        <end position="100"/>
    </location>
</feature>
<keyword evidence="5 7" id="KW-1133">Transmembrane helix</keyword>
<keyword evidence="4 7" id="KW-0812">Transmembrane</keyword>
<proteinExistence type="predicted"/>
<feature type="transmembrane region" description="Helical" evidence="7">
    <location>
        <begin position="252"/>
        <end position="277"/>
    </location>
</feature>
<evidence type="ECO:0000256" key="2">
    <source>
        <dbReference type="ARBA" id="ARBA00022448"/>
    </source>
</evidence>
<dbReference type="SUPFAM" id="SSF103473">
    <property type="entry name" value="MFS general substrate transporter"/>
    <property type="match status" value="1"/>
</dbReference>
<feature type="transmembrane region" description="Helical" evidence="7">
    <location>
        <begin position="406"/>
        <end position="427"/>
    </location>
</feature>
<protein>
    <submittedName>
        <fullName evidence="9">MFS transporter</fullName>
    </submittedName>
</protein>
<comment type="subcellular location">
    <subcellularLocation>
        <location evidence="1">Cell membrane</location>
        <topology evidence="1">Multi-pass membrane protein</topology>
    </subcellularLocation>
</comment>
<keyword evidence="3" id="KW-1003">Cell membrane</keyword>
<dbReference type="InterPro" id="IPR011701">
    <property type="entry name" value="MFS"/>
</dbReference>
<dbReference type="EMBL" id="DTLI01000191">
    <property type="protein sequence ID" value="HHS52783.1"/>
    <property type="molecule type" value="Genomic_DNA"/>
</dbReference>
<evidence type="ECO:0000259" key="8">
    <source>
        <dbReference type="PROSITE" id="PS50850"/>
    </source>
</evidence>
<dbReference type="PANTHER" id="PTHR43266:SF2">
    <property type="entry name" value="MAJOR FACILITATOR SUPERFAMILY (MFS) PROFILE DOMAIN-CONTAINING PROTEIN"/>
    <property type="match status" value="1"/>
</dbReference>
<name>A0A7C6EGZ7_UNCW3</name>
<sequence length="435" mass="48605">MIRKQLRSVLKIRNFVFLTLSGTLSQFGDRLTHMLLITIIEIAQPGRVLAFSFASLTFNLPVIILAPLAGVLVDHWSKRRIMIRVHFIQAGLLLVTPFIIRFTKGFQFFWIAMIIFFGLDIFNNTAKPALLPAVVAKRKLLTANSIDQFLSRFATVFGMVVGGFLIRWAGWHYGIMIDALMHFSAGLLAIGIFLRYEPRLAISQSNCQSEQQVDLGIPSPEERRLFLLIKNAWKIFFADVKEVLILVVKDRLVLLVMTSIWISVFVAGVAYTILIYLVQQVLKLGTPGVGLFSGVLAVGMILGALILGLLELGIDKPKIVVTGIMLYGILFLFGQFLIKVWFMALIAILSGVIFSWITIAQNTILQEKVMAKIRGRIFSTKEFFGCIAFIITTFVIGSLGDLTSVRITLAVVGIFLLIVSGLGFFLLKKIESERR</sequence>
<comment type="caution">
    <text evidence="9">The sequence shown here is derived from an EMBL/GenBank/DDBJ whole genome shotgun (WGS) entry which is preliminary data.</text>
</comment>
<keyword evidence="2" id="KW-0813">Transport</keyword>
<reference evidence="9" key="1">
    <citation type="journal article" date="2020" name="mSystems">
        <title>Genome- and Community-Level Interaction Insights into Carbon Utilization and Element Cycling Functions of Hydrothermarchaeota in Hydrothermal Sediment.</title>
        <authorList>
            <person name="Zhou Z."/>
            <person name="Liu Y."/>
            <person name="Xu W."/>
            <person name="Pan J."/>
            <person name="Luo Z.H."/>
            <person name="Li M."/>
        </authorList>
    </citation>
    <scope>NUCLEOTIDE SEQUENCE [LARGE SCALE GENOMIC DNA]</scope>
    <source>
        <strain evidence="9">SpSt-876</strain>
    </source>
</reference>
<feature type="domain" description="Major facilitator superfamily (MFS) profile" evidence="8">
    <location>
        <begin position="14"/>
        <end position="431"/>
    </location>
</feature>
<dbReference type="CDD" id="cd06173">
    <property type="entry name" value="MFS_MefA_like"/>
    <property type="match status" value="1"/>
</dbReference>
<organism evidence="9">
    <name type="scientific">candidate division WOR-3 bacterium</name>
    <dbReference type="NCBI Taxonomy" id="2052148"/>
    <lineage>
        <taxon>Bacteria</taxon>
        <taxon>Bacteria division WOR-3</taxon>
    </lineage>
</organism>
<dbReference type="Pfam" id="PF07690">
    <property type="entry name" value="MFS_1"/>
    <property type="match status" value="1"/>
</dbReference>
<dbReference type="GO" id="GO:0005886">
    <property type="term" value="C:plasma membrane"/>
    <property type="evidence" value="ECO:0007669"/>
    <property type="project" value="UniProtKB-SubCell"/>
</dbReference>
<evidence type="ECO:0000256" key="3">
    <source>
        <dbReference type="ARBA" id="ARBA00022475"/>
    </source>
</evidence>
<feature type="transmembrane region" description="Helical" evidence="7">
    <location>
        <begin position="149"/>
        <end position="169"/>
    </location>
</feature>
<feature type="transmembrane region" description="Helical" evidence="7">
    <location>
        <begin position="319"/>
        <end position="338"/>
    </location>
</feature>
<accession>A0A7C6EGZ7</accession>